<dbReference type="OrthoDB" id="5376710at2759"/>
<feature type="compositionally biased region" description="Polar residues" evidence="1">
    <location>
        <begin position="377"/>
        <end position="400"/>
    </location>
</feature>
<dbReference type="VEuPathDB" id="FungiDB:ATEG_07068"/>
<feature type="compositionally biased region" description="Polar residues" evidence="1">
    <location>
        <begin position="328"/>
        <end position="341"/>
    </location>
</feature>
<protein>
    <submittedName>
        <fullName evidence="2">F-box domain protein</fullName>
    </submittedName>
</protein>
<sequence length="1019" mass="112168">MSVLGTSLVEMPAADDCWTDDDLYDDHCVSPLSDKSPRNLGTNFVRLFPELASLVSPMSTTGAQPLTLHGPLPGSGRKRFYSTDTDHTADSSLCSNDLADSASSCYSRRSSVTSVGSEPSRSVYRSADAFSIISPIKAGVFDDSISVWRAPSTALVRSETCDSSQDKPLPREPAIQLAPLAIRNSTPQSITNPGSMDNSRPPVFTRASTRRRRHQPTLSQAAEELENALAGVMEPGDTDIRLSVLDAPLQISRGNMDMVPSRPPPPPPIDTRVVTQMREQVPPVRPKHQRKFHRSMIPFSFSIPVFHRRHHRVHGRTRSSPDVLESPTVPSQEQSAYTGTETRMDVIEPPKYPHTTSPRPLSADGERKLREKLPRLWTSTTELVNQPSKGVDNAETNPHQSADKSEEKMVVSSSKNPNPKMNHQYCELEVYPSAPEMIYELDSGPAPKDTPATIQIYTVPMPTAMPDNVVLALFKQVCSLDDLFHLATISRQFYRVFKAHELELIKRTVFTMSPPAWELREMSPPWDSEWQILVDPDAPVPEYTASNYLRCYAMDIYTLAQLKSLILARCGTFLRPETVRGLAGLDTARAAELDDAFWRIWTFCRIFGSGKNREGDILGQLDWLNGGVAAMNNHKAMSVSLTEPFGMNNVLFEPPAGFARGNLGGLSQSQLYDMTEIWNCLGVLLQPIHGKCKEARETGIFEGHNVSEKSPSKEEAVLEEWTFYILSLGPSAVLNLGSICPADNGLATFQRAKVIGLTKWEQSESGISRASFLKEAVSKAYKPREELRPGGSPRPPSSRSSASHTSNSSTDPGINEVPVPSHRRRQTAYAEQLRNRKRQPGSQPNVFAEERPISNYGLIMNRLAGLPHEQPPLLPVSPSIMTPLSPPRANFGVPTSRSTPSAQPVHTAPPNQPAHPAHTAPCTQLAPPTAPMYRPQVRDPVDQALELLVGQLGFAEEDAKWALKITDTGEGINADAAVDLLFQEQQRLGGRTSVSSGRSSLVSSVMGNQASWNAGWRWA</sequence>
<proteinExistence type="predicted"/>
<evidence type="ECO:0000313" key="2">
    <source>
        <dbReference type="EMBL" id="GFF21120.1"/>
    </source>
</evidence>
<feature type="compositionally biased region" description="Low complexity" evidence="1">
    <location>
        <begin position="797"/>
        <end position="812"/>
    </location>
</feature>
<feature type="region of interest" description="Disordered" evidence="1">
    <location>
        <begin position="889"/>
        <end position="935"/>
    </location>
</feature>
<feature type="compositionally biased region" description="Polar residues" evidence="1">
    <location>
        <begin position="893"/>
        <end position="904"/>
    </location>
</feature>
<feature type="compositionally biased region" description="Basic and acidic residues" evidence="1">
    <location>
        <begin position="364"/>
        <end position="374"/>
    </location>
</feature>
<feature type="region of interest" description="Disordered" evidence="1">
    <location>
        <begin position="186"/>
        <end position="218"/>
    </location>
</feature>
<dbReference type="Proteomes" id="UP000452235">
    <property type="component" value="Unassembled WGS sequence"/>
</dbReference>
<evidence type="ECO:0000256" key="1">
    <source>
        <dbReference type="SAM" id="MobiDB-lite"/>
    </source>
</evidence>
<feature type="region of interest" description="Disordered" evidence="1">
    <location>
        <begin position="62"/>
        <end position="82"/>
    </location>
</feature>
<reference evidence="2 3" key="1">
    <citation type="submission" date="2020-01" db="EMBL/GenBank/DDBJ databases">
        <title>Aspergillus terreus IFO 6365 whole genome shotgun sequence.</title>
        <authorList>
            <person name="Kanamasa S."/>
            <person name="Takahashi H."/>
        </authorList>
    </citation>
    <scope>NUCLEOTIDE SEQUENCE [LARGE SCALE GENOMIC DNA]</scope>
    <source>
        <strain evidence="2 3">IFO 6365</strain>
    </source>
</reference>
<dbReference type="EMBL" id="BLJY01000014">
    <property type="protein sequence ID" value="GFF21120.1"/>
    <property type="molecule type" value="Genomic_DNA"/>
</dbReference>
<dbReference type="AlphaFoldDB" id="A0A5M3Z474"/>
<accession>A0A5M3Z474</accession>
<gene>
    <name evidence="2" type="ORF">ATEIFO6365_0014005200</name>
</gene>
<feature type="region of interest" description="Disordered" evidence="1">
    <location>
        <begin position="312"/>
        <end position="422"/>
    </location>
</feature>
<keyword evidence="3" id="KW-1185">Reference proteome</keyword>
<evidence type="ECO:0000313" key="3">
    <source>
        <dbReference type="Proteomes" id="UP000452235"/>
    </source>
</evidence>
<name>A0A5M3Z474_ASPTE</name>
<comment type="caution">
    <text evidence="2">The sequence shown here is derived from an EMBL/GenBank/DDBJ whole genome shotgun (WGS) entry which is preliminary data.</text>
</comment>
<organism evidence="2 3">
    <name type="scientific">Aspergillus terreus</name>
    <dbReference type="NCBI Taxonomy" id="33178"/>
    <lineage>
        <taxon>Eukaryota</taxon>
        <taxon>Fungi</taxon>
        <taxon>Dikarya</taxon>
        <taxon>Ascomycota</taxon>
        <taxon>Pezizomycotina</taxon>
        <taxon>Eurotiomycetes</taxon>
        <taxon>Eurotiomycetidae</taxon>
        <taxon>Eurotiales</taxon>
        <taxon>Aspergillaceae</taxon>
        <taxon>Aspergillus</taxon>
        <taxon>Aspergillus subgen. Circumdati</taxon>
    </lineage>
</organism>
<feature type="compositionally biased region" description="Polar residues" evidence="1">
    <location>
        <begin position="186"/>
        <end position="198"/>
    </location>
</feature>
<feature type="region of interest" description="Disordered" evidence="1">
    <location>
        <begin position="781"/>
        <end position="849"/>
    </location>
</feature>